<organism evidence="1 2">
    <name type="scientific">Paenibacillus prosopidis</name>
    <dbReference type="NCBI Taxonomy" id="630520"/>
    <lineage>
        <taxon>Bacteria</taxon>
        <taxon>Bacillati</taxon>
        <taxon>Bacillota</taxon>
        <taxon>Bacilli</taxon>
        <taxon>Bacillales</taxon>
        <taxon>Paenibacillaceae</taxon>
        <taxon>Paenibacillus</taxon>
    </lineage>
</organism>
<comment type="caution">
    <text evidence="1">The sequence shown here is derived from an EMBL/GenBank/DDBJ whole genome shotgun (WGS) entry which is preliminary data.</text>
</comment>
<reference evidence="1 2" key="1">
    <citation type="submission" date="2018-07" db="EMBL/GenBank/DDBJ databases">
        <title>Genomic Encyclopedia of Type Strains, Phase III (KMG-III): the genomes of soil and plant-associated and newly described type strains.</title>
        <authorList>
            <person name="Whitman W."/>
        </authorList>
    </citation>
    <scope>NUCLEOTIDE SEQUENCE [LARGE SCALE GENOMIC DNA]</scope>
    <source>
        <strain evidence="1 2">CECT 7506</strain>
    </source>
</reference>
<evidence type="ECO:0000313" key="2">
    <source>
        <dbReference type="Proteomes" id="UP000252415"/>
    </source>
</evidence>
<sequence length="33" mass="3901">MMNATVTTSHTKLSLFEEDVYRELQKWKRCASP</sequence>
<protein>
    <submittedName>
        <fullName evidence="1">Uncharacterized protein</fullName>
    </submittedName>
</protein>
<dbReference type="AlphaFoldDB" id="A0A368VKT5"/>
<gene>
    <name evidence="1" type="ORF">DFP97_11742</name>
</gene>
<dbReference type="EMBL" id="QPJD01000017">
    <property type="protein sequence ID" value="RCW42319.1"/>
    <property type="molecule type" value="Genomic_DNA"/>
</dbReference>
<dbReference type="Proteomes" id="UP000252415">
    <property type="component" value="Unassembled WGS sequence"/>
</dbReference>
<proteinExistence type="predicted"/>
<name>A0A368VKT5_9BACL</name>
<evidence type="ECO:0000313" key="1">
    <source>
        <dbReference type="EMBL" id="RCW42319.1"/>
    </source>
</evidence>
<keyword evidence="2" id="KW-1185">Reference proteome</keyword>
<accession>A0A368VKT5</accession>